<keyword evidence="2" id="KW-1185">Reference proteome</keyword>
<evidence type="ECO:0000313" key="2">
    <source>
        <dbReference type="Proteomes" id="UP001497453"/>
    </source>
</evidence>
<dbReference type="Proteomes" id="UP001497453">
    <property type="component" value="Chromosome 8"/>
</dbReference>
<reference evidence="2" key="1">
    <citation type="submission" date="2024-04" db="EMBL/GenBank/DDBJ databases">
        <authorList>
            <person name="Shaw F."/>
            <person name="Minotto A."/>
        </authorList>
    </citation>
    <scope>NUCLEOTIDE SEQUENCE [LARGE SCALE GENOMIC DNA]</scope>
</reference>
<organism evidence="1 2">
    <name type="scientific">Somion occarium</name>
    <dbReference type="NCBI Taxonomy" id="3059160"/>
    <lineage>
        <taxon>Eukaryota</taxon>
        <taxon>Fungi</taxon>
        <taxon>Dikarya</taxon>
        <taxon>Basidiomycota</taxon>
        <taxon>Agaricomycotina</taxon>
        <taxon>Agaricomycetes</taxon>
        <taxon>Polyporales</taxon>
        <taxon>Cerrenaceae</taxon>
        <taxon>Somion</taxon>
    </lineage>
</organism>
<proteinExistence type="predicted"/>
<dbReference type="EMBL" id="OZ037951">
    <property type="protein sequence ID" value="CAL1714108.1"/>
    <property type="molecule type" value="Genomic_DNA"/>
</dbReference>
<accession>A0ABP1E233</accession>
<evidence type="ECO:0000313" key="1">
    <source>
        <dbReference type="EMBL" id="CAL1714108.1"/>
    </source>
</evidence>
<protein>
    <submittedName>
        <fullName evidence="1">Uncharacterized protein</fullName>
    </submittedName>
</protein>
<gene>
    <name evidence="1" type="ORF">GFSPODELE1_LOCUS9618</name>
</gene>
<sequence length="280" mass="31446">MSLTSTQSAPSLTDFNACMAKDLNAPTDSNSVGETAVSEDHVATEERHISCDKSYDLPKEFSRYAFAQKPIRHSTTNDLFQWPPPRSCSPPFRFDPFADSEEPLATHFIPAPVPKNFYVPPRRREWVPLKSADGRYINGIDVYRIADEPVNYPSPVARPKTSHREPLSTQWHAPQCPLAHCATPAVSQPSMAMAPSFYDDEDDFDFILHALRLPWLEPECNLINLEESTPPSTPSSFPLLSPSTLADEDEDLPVLEKEQALREWQEASPLACDSIYLTGW</sequence>
<name>A0ABP1E233_9APHY</name>